<feature type="transmembrane region" description="Helical" evidence="6">
    <location>
        <begin position="242"/>
        <end position="259"/>
    </location>
</feature>
<feature type="transmembrane region" description="Helical" evidence="6">
    <location>
        <begin position="329"/>
        <end position="356"/>
    </location>
</feature>
<evidence type="ECO:0000256" key="2">
    <source>
        <dbReference type="ARBA" id="ARBA00022448"/>
    </source>
</evidence>
<proteinExistence type="predicted"/>
<dbReference type="PIRSF" id="PIRSF006060">
    <property type="entry name" value="AA_transporter"/>
    <property type="match status" value="1"/>
</dbReference>
<feature type="transmembrane region" description="Helical" evidence="6">
    <location>
        <begin position="125"/>
        <end position="147"/>
    </location>
</feature>
<feature type="transmembrane region" description="Helical" evidence="6">
    <location>
        <begin position="46"/>
        <end position="65"/>
    </location>
</feature>
<dbReference type="STRING" id="4846.A0A367JAW0"/>
<dbReference type="OrthoDB" id="3257095at2759"/>
<dbReference type="Proteomes" id="UP000253551">
    <property type="component" value="Unassembled WGS sequence"/>
</dbReference>
<evidence type="ECO:0008006" key="9">
    <source>
        <dbReference type="Google" id="ProtNLM"/>
    </source>
</evidence>
<comment type="subcellular location">
    <subcellularLocation>
        <location evidence="1">Membrane</location>
        <topology evidence="1">Multi-pass membrane protein</topology>
    </subcellularLocation>
</comment>
<keyword evidence="2" id="KW-0813">Transport</keyword>
<dbReference type="AlphaFoldDB" id="A0A367JAW0"/>
<sequence>MEESKIDTWQVEKAEIQSVGPSNLDYDAQRLHDLGYKQEFKREISLFVQAGFSFTTMAVLPNWLVNFGTSIGAGGPSSMFWGWIVVFPFVTCIALSMAEIVSAYPLAGGMYSWSFLLSSKQWGPFMAWINGYAYLIGLVTANITLAWTSAEFIFNVANVLNVKQIDSQGATIGLYCGIIIVATLYNLLGMKFSGYLNKFLVFWIGIGSIIVICTVPAMAPSHKSASWVFTEFTNTTGYKNNGLAFLLGLLQAGWTLVGYECGIQIVEGTKRADVTAPRGILICIASAIFQGFMLILSTLFSIQDMEELVGSSSPLVTFFLRATNSSLTAFFLIILLVTQFASLCNSILATSHIFWAMARDGCLPFSKYLYKLGSNDIPTRCLFLQLVISIIIMMPTFGSIVYWEAIMSASVICINVSYGIPFLCRLIWTRDSLPKGPFSLGRFSLAINTISVAWVCFFAVILCIPSVSPVAPDTMNWASVMIVGIMGFSIVFWVTNGRKYYKGPHHTTEE</sequence>
<evidence type="ECO:0000256" key="1">
    <source>
        <dbReference type="ARBA" id="ARBA00004141"/>
    </source>
</evidence>
<feature type="transmembrane region" description="Helical" evidence="6">
    <location>
        <begin position="400"/>
        <end position="424"/>
    </location>
</feature>
<feature type="transmembrane region" description="Helical" evidence="6">
    <location>
        <begin position="80"/>
        <end position="104"/>
    </location>
</feature>
<feature type="transmembrane region" description="Helical" evidence="6">
    <location>
        <begin position="377"/>
        <end position="394"/>
    </location>
</feature>
<keyword evidence="3 6" id="KW-0812">Transmembrane</keyword>
<protein>
    <recommendedName>
        <fullName evidence="9">GABA-specific high-affinity permease</fullName>
    </recommendedName>
</protein>
<dbReference type="PANTHER" id="PTHR45649:SF26">
    <property type="entry name" value="OS04G0435100 PROTEIN"/>
    <property type="match status" value="1"/>
</dbReference>
<dbReference type="GO" id="GO:0022857">
    <property type="term" value="F:transmembrane transporter activity"/>
    <property type="evidence" value="ECO:0007669"/>
    <property type="project" value="InterPro"/>
</dbReference>
<evidence type="ECO:0000313" key="8">
    <source>
        <dbReference type="Proteomes" id="UP000253551"/>
    </source>
</evidence>
<evidence type="ECO:0000256" key="3">
    <source>
        <dbReference type="ARBA" id="ARBA00022692"/>
    </source>
</evidence>
<dbReference type="PANTHER" id="PTHR45649">
    <property type="entry name" value="AMINO-ACID PERMEASE BAT1"/>
    <property type="match status" value="1"/>
</dbReference>
<feature type="transmembrane region" description="Helical" evidence="6">
    <location>
        <begin position="445"/>
        <end position="468"/>
    </location>
</feature>
<feature type="transmembrane region" description="Helical" evidence="6">
    <location>
        <begin position="167"/>
        <end position="188"/>
    </location>
</feature>
<feature type="transmembrane region" description="Helical" evidence="6">
    <location>
        <begin position="200"/>
        <end position="222"/>
    </location>
</feature>
<name>A0A367JAW0_RHIST</name>
<evidence type="ECO:0000256" key="6">
    <source>
        <dbReference type="SAM" id="Phobius"/>
    </source>
</evidence>
<reference evidence="7 8" key="1">
    <citation type="journal article" date="2018" name="G3 (Bethesda)">
        <title>Phylogenetic and Phylogenomic Definition of Rhizopus Species.</title>
        <authorList>
            <person name="Gryganskyi A.P."/>
            <person name="Golan J."/>
            <person name="Dolatabadi S."/>
            <person name="Mondo S."/>
            <person name="Robb S."/>
            <person name="Idnurm A."/>
            <person name="Muszewska A."/>
            <person name="Steczkiewicz K."/>
            <person name="Masonjones S."/>
            <person name="Liao H.L."/>
            <person name="Gajdeczka M.T."/>
            <person name="Anike F."/>
            <person name="Vuek A."/>
            <person name="Anishchenko I.M."/>
            <person name="Voigt K."/>
            <person name="de Hoog G.S."/>
            <person name="Smith M.E."/>
            <person name="Heitman J."/>
            <person name="Vilgalys R."/>
            <person name="Stajich J.E."/>
        </authorList>
    </citation>
    <scope>NUCLEOTIDE SEQUENCE [LARGE SCALE GENOMIC DNA]</scope>
    <source>
        <strain evidence="7 8">LSU 92-RS-03</strain>
    </source>
</reference>
<dbReference type="InterPro" id="IPR002293">
    <property type="entry name" value="AA/rel_permease1"/>
</dbReference>
<evidence type="ECO:0000313" key="7">
    <source>
        <dbReference type="EMBL" id="RCH87084.1"/>
    </source>
</evidence>
<gene>
    <name evidence="7" type="ORF">CU098_007147</name>
</gene>
<dbReference type="Pfam" id="PF13520">
    <property type="entry name" value="AA_permease_2"/>
    <property type="match status" value="1"/>
</dbReference>
<evidence type="ECO:0000256" key="4">
    <source>
        <dbReference type="ARBA" id="ARBA00022989"/>
    </source>
</evidence>
<dbReference type="EMBL" id="PJQM01003795">
    <property type="protein sequence ID" value="RCH87084.1"/>
    <property type="molecule type" value="Genomic_DNA"/>
</dbReference>
<keyword evidence="8" id="KW-1185">Reference proteome</keyword>
<dbReference type="GO" id="GO:0016020">
    <property type="term" value="C:membrane"/>
    <property type="evidence" value="ECO:0007669"/>
    <property type="project" value="UniProtKB-SubCell"/>
</dbReference>
<keyword evidence="4 6" id="KW-1133">Transmembrane helix</keyword>
<keyword evidence="5 6" id="KW-0472">Membrane</keyword>
<feature type="transmembrane region" description="Helical" evidence="6">
    <location>
        <begin position="280"/>
        <end position="302"/>
    </location>
</feature>
<feature type="transmembrane region" description="Helical" evidence="6">
    <location>
        <begin position="474"/>
        <end position="494"/>
    </location>
</feature>
<comment type="caution">
    <text evidence="7">The sequence shown here is derived from an EMBL/GenBank/DDBJ whole genome shotgun (WGS) entry which is preliminary data.</text>
</comment>
<accession>A0A367JAW0</accession>
<evidence type="ECO:0000256" key="5">
    <source>
        <dbReference type="ARBA" id="ARBA00023136"/>
    </source>
</evidence>
<dbReference type="Gene3D" id="1.20.1740.10">
    <property type="entry name" value="Amino acid/polyamine transporter I"/>
    <property type="match status" value="1"/>
</dbReference>
<organism evidence="7 8">
    <name type="scientific">Rhizopus stolonifer</name>
    <name type="common">Rhizopus nigricans</name>
    <dbReference type="NCBI Taxonomy" id="4846"/>
    <lineage>
        <taxon>Eukaryota</taxon>
        <taxon>Fungi</taxon>
        <taxon>Fungi incertae sedis</taxon>
        <taxon>Mucoromycota</taxon>
        <taxon>Mucoromycotina</taxon>
        <taxon>Mucoromycetes</taxon>
        <taxon>Mucorales</taxon>
        <taxon>Mucorineae</taxon>
        <taxon>Rhizopodaceae</taxon>
        <taxon>Rhizopus</taxon>
    </lineage>
</organism>